<gene>
    <name evidence="1" type="ORF">NCTC13315_02069</name>
</gene>
<evidence type="ECO:0000313" key="1">
    <source>
        <dbReference type="EMBL" id="STX29526.1"/>
    </source>
</evidence>
<protein>
    <submittedName>
        <fullName evidence="1">Uncharacterized protein</fullName>
    </submittedName>
</protein>
<reference evidence="1 2" key="1">
    <citation type="submission" date="2018-06" db="EMBL/GenBank/DDBJ databases">
        <authorList>
            <consortium name="Pathogen Informatics"/>
            <person name="Doyle S."/>
        </authorList>
    </citation>
    <scope>NUCLEOTIDE SEQUENCE [LARGE SCALE GENOMIC DNA]</scope>
    <source>
        <strain evidence="1 2">NCTC13315</strain>
    </source>
</reference>
<name>A0A378I4A9_9GAMM</name>
<accession>A0A378I4A9</accession>
<keyword evidence="2" id="KW-1185">Reference proteome</keyword>
<dbReference type="Proteomes" id="UP000254968">
    <property type="component" value="Unassembled WGS sequence"/>
</dbReference>
<dbReference type="AlphaFoldDB" id="A0A378I4A9"/>
<evidence type="ECO:0000313" key="2">
    <source>
        <dbReference type="Proteomes" id="UP000254968"/>
    </source>
</evidence>
<proteinExistence type="predicted"/>
<organism evidence="1 2">
    <name type="scientific">Legionella beliardensis</name>
    <dbReference type="NCBI Taxonomy" id="91822"/>
    <lineage>
        <taxon>Bacteria</taxon>
        <taxon>Pseudomonadati</taxon>
        <taxon>Pseudomonadota</taxon>
        <taxon>Gammaproteobacteria</taxon>
        <taxon>Legionellales</taxon>
        <taxon>Legionellaceae</taxon>
        <taxon>Legionella</taxon>
    </lineage>
</organism>
<dbReference type="EMBL" id="UGNV01000001">
    <property type="protein sequence ID" value="STX29526.1"/>
    <property type="molecule type" value="Genomic_DNA"/>
</dbReference>
<sequence length="127" mass="14666">MIGLLIYSYFMTEKSLKDTIEEDQVSLEYLKSIEELIRNTSFTVENYSFMRDGGAANIWFDDGTSKRVPKGVAIIYNLLKNKDKTAKEQLNLIKTVAENVHNGHDVAPSNQKFYQTILRKKERSKIK</sequence>